<evidence type="ECO:0000313" key="3">
    <source>
        <dbReference type="Proteomes" id="UP000236454"/>
    </source>
</evidence>
<dbReference type="PANTHER" id="PTHR41983:SF2">
    <property type="entry name" value="SHORT-CHAIN FATTY ACID TRANSPORTER-RELATED"/>
    <property type="match status" value="1"/>
</dbReference>
<feature type="transmembrane region" description="Helical" evidence="1">
    <location>
        <begin position="288"/>
        <end position="308"/>
    </location>
</feature>
<protein>
    <submittedName>
        <fullName evidence="2">Short-chain fatty acids transporter</fullName>
    </submittedName>
</protein>
<organism evidence="2 3">
    <name type="scientific">Lishizhenia tianjinensis</name>
    <dbReference type="NCBI Taxonomy" id="477690"/>
    <lineage>
        <taxon>Bacteria</taxon>
        <taxon>Pseudomonadati</taxon>
        <taxon>Bacteroidota</taxon>
        <taxon>Flavobacteriia</taxon>
        <taxon>Flavobacteriales</taxon>
        <taxon>Crocinitomicaceae</taxon>
        <taxon>Lishizhenia</taxon>
    </lineage>
</organism>
<dbReference type="STRING" id="477690.SAMN05216474_1860"/>
<dbReference type="RefSeq" id="WP_090248687.1">
    <property type="nucleotide sequence ID" value="NZ_FPAS01000002.1"/>
</dbReference>
<dbReference type="OrthoDB" id="9342495at2"/>
<feature type="transmembrane region" description="Helical" evidence="1">
    <location>
        <begin position="194"/>
        <end position="217"/>
    </location>
</feature>
<reference evidence="2 3" key="1">
    <citation type="submission" date="2016-10" db="EMBL/GenBank/DDBJ databases">
        <authorList>
            <person name="de Groot N.N."/>
        </authorList>
    </citation>
    <scope>NUCLEOTIDE SEQUENCE [LARGE SCALE GENOMIC DNA]</scope>
    <source>
        <strain evidence="2 3">CGMCC 1.7005</strain>
    </source>
</reference>
<keyword evidence="1" id="KW-0472">Membrane</keyword>
<gene>
    <name evidence="2" type="ORF">SAMN05216474_1860</name>
</gene>
<feature type="transmembrane region" description="Helical" evidence="1">
    <location>
        <begin position="347"/>
        <end position="372"/>
    </location>
</feature>
<dbReference type="Pfam" id="PF02667">
    <property type="entry name" value="SCFA_trans"/>
    <property type="match status" value="1"/>
</dbReference>
<dbReference type="GO" id="GO:0005886">
    <property type="term" value="C:plasma membrane"/>
    <property type="evidence" value="ECO:0007669"/>
    <property type="project" value="TreeGrafter"/>
</dbReference>
<keyword evidence="1" id="KW-1133">Transmembrane helix</keyword>
<feature type="transmembrane region" description="Helical" evidence="1">
    <location>
        <begin position="433"/>
        <end position="454"/>
    </location>
</feature>
<dbReference type="InterPro" id="IPR006160">
    <property type="entry name" value="SCFA_transpt_AtoE"/>
</dbReference>
<dbReference type="PANTHER" id="PTHR41983">
    <property type="entry name" value="SHORT-CHAIN FATTY ACID TRANSPORTER-RELATED"/>
    <property type="match status" value="1"/>
</dbReference>
<feature type="transmembrane region" description="Helical" evidence="1">
    <location>
        <begin position="60"/>
        <end position="81"/>
    </location>
</feature>
<proteinExistence type="predicted"/>
<keyword evidence="1" id="KW-0812">Transmembrane</keyword>
<evidence type="ECO:0000256" key="1">
    <source>
        <dbReference type="SAM" id="Phobius"/>
    </source>
</evidence>
<accession>A0A1I7A3A5</accession>
<name>A0A1I7A3A5_9FLAO</name>
<feature type="transmembrane region" description="Helical" evidence="1">
    <location>
        <begin position="314"/>
        <end position="335"/>
    </location>
</feature>
<dbReference type="AlphaFoldDB" id="A0A1I7A3A5"/>
<keyword evidence="3" id="KW-1185">Reference proteome</keyword>
<feature type="transmembrane region" description="Helical" evidence="1">
    <location>
        <begin position="146"/>
        <end position="164"/>
    </location>
</feature>
<evidence type="ECO:0000313" key="2">
    <source>
        <dbReference type="EMBL" id="SFT69418.1"/>
    </source>
</evidence>
<dbReference type="EMBL" id="FPAS01000002">
    <property type="protein sequence ID" value="SFT69418.1"/>
    <property type="molecule type" value="Genomic_DNA"/>
</dbReference>
<sequence>MNPEKIERNFKNYFPSPFSLAILLSLLTFLLALLFMEDEPGQNKIIALSNYWYEGLWDKGAGGLYFAFQMMLILVLGHTLALSKPFNTLIQKLLLFCTNRVNAVVVLSSSTILLGYLNWGLALIFGALFARKIGEYFQHKEKSINYALLGACGYLGLLVWHGGFSGSAPTKVMEADYLKAIGFESLSIPIETTLFSPLNIFVCILLLLLIPLVMGFISKRNAGQIPQLSTREKEETNSSTILRLGLAEKFEFKSWISKSLGVLILLVALQQAITYEGKSSMGFIQPNYINFCMLGLALIFHQNLNSFLKAIDDAIGGASGILIQFPLYFGILGILKGSGLIFMFTEFIITFASADSLPFFTFISAGIVNFFVPSGGGQWAIQGPIIIESAQQLNADLPKTVMAMAYGDELTNMLQPFWALPLLAVTKLKAYQILPFTFILFCIATLIFMSGLLLF</sequence>
<dbReference type="Proteomes" id="UP000236454">
    <property type="component" value="Unassembled WGS sequence"/>
</dbReference>